<gene>
    <name evidence="2" type="ORF">US86_C0001G0116</name>
</gene>
<dbReference type="PROSITE" id="PS51257">
    <property type="entry name" value="PROKAR_LIPOPROTEIN"/>
    <property type="match status" value="1"/>
</dbReference>
<dbReference type="Proteomes" id="UP000034235">
    <property type="component" value="Unassembled WGS sequence"/>
</dbReference>
<feature type="transmembrane region" description="Helical" evidence="1">
    <location>
        <begin position="97"/>
        <end position="115"/>
    </location>
</feature>
<dbReference type="EMBL" id="LBUP01000001">
    <property type="protein sequence ID" value="KKQ67189.1"/>
    <property type="molecule type" value="Genomic_DNA"/>
</dbReference>
<evidence type="ECO:0000313" key="2">
    <source>
        <dbReference type="EMBL" id="KKQ67189.1"/>
    </source>
</evidence>
<feature type="transmembrane region" description="Helical" evidence="1">
    <location>
        <begin position="73"/>
        <end position="91"/>
    </location>
</feature>
<feature type="transmembrane region" description="Helical" evidence="1">
    <location>
        <begin position="122"/>
        <end position="140"/>
    </location>
</feature>
<feature type="transmembrane region" description="Helical" evidence="1">
    <location>
        <begin position="48"/>
        <end position="66"/>
    </location>
</feature>
<feature type="transmembrane region" description="Helical" evidence="1">
    <location>
        <begin position="333"/>
        <end position="353"/>
    </location>
</feature>
<name>A0A0G0M0M6_9BACT</name>
<proteinExistence type="predicted"/>
<organism evidence="2 3">
    <name type="scientific">Candidatus Daviesbacteria bacterium GW2011_GWA2_38_24</name>
    <dbReference type="NCBI Taxonomy" id="1618422"/>
    <lineage>
        <taxon>Bacteria</taxon>
        <taxon>Candidatus Daviesiibacteriota</taxon>
    </lineage>
</organism>
<feature type="transmembrane region" description="Helical" evidence="1">
    <location>
        <begin position="359"/>
        <end position="378"/>
    </location>
</feature>
<accession>A0A0G0M0M6</accession>
<keyword evidence="1" id="KW-0812">Transmembrane</keyword>
<evidence type="ECO:0000313" key="3">
    <source>
        <dbReference type="Proteomes" id="UP000034235"/>
    </source>
</evidence>
<comment type="caution">
    <text evidence="2">The sequence shown here is derived from an EMBL/GenBank/DDBJ whole genome shotgun (WGS) entry which is preliminary data.</text>
</comment>
<reference evidence="2 3" key="1">
    <citation type="journal article" date="2015" name="Nature">
        <title>rRNA introns, odd ribosomes, and small enigmatic genomes across a large radiation of phyla.</title>
        <authorList>
            <person name="Brown C.T."/>
            <person name="Hug L.A."/>
            <person name="Thomas B.C."/>
            <person name="Sharon I."/>
            <person name="Castelle C.J."/>
            <person name="Singh A."/>
            <person name="Wilkins M.J."/>
            <person name="Williams K.H."/>
            <person name="Banfield J.F."/>
        </authorList>
    </citation>
    <scope>NUCLEOTIDE SEQUENCE [LARGE SCALE GENOMIC DNA]</scope>
</reference>
<evidence type="ECO:0008006" key="4">
    <source>
        <dbReference type="Google" id="ProtNLM"/>
    </source>
</evidence>
<sequence>MKLKLKKNISLSLVLFLGCLATFALLLYKDPFSQRTLIPNFEPFPDALYYIGGAKGLIEGYGLNLVREGRALNFPVPPLYSLTLVPIMFIFKDPRSFYYTNILFSLVSAVLFYKITSKLIQNIWIVYLVFFLYITNYFFYWYPTVAMAENLILPLFLLGVYLLINRVTFLNIVAASFLVTGFYATKYASIPLSLSFALLYAIKLMFWDCIKTKKVYVTAVFLGLLSLVYIIFAFYESSRGNSNIVASIFNTLSAFFKDLFPKTSSSAASASVTESSGIFSYTYFKTHLPMYWNWLNGGSIHFLWDTTPILPKFIGSMGLIGLSLGLFVKHFKFVSFSLLLMLFSSVFFIATFYTVDARYVYHAIPALLVGFAFFLNFLFKILSKKNLKKIFYVLLVLFFAQYMFTNSIRIKKQIMLNLKYAETPWYYVSILETNNYFSTDKIQNGKKPVLVSAMPPYLFDYFSNQNYTLLPLSKDQEFWKRWEIVWGPNDYSDLIILYSKYLSDGFSVYLSNSGLGNEGYLHADYRRIKEGFELVKVANGCFDTCNIYKIELKDE</sequence>
<dbReference type="AlphaFoldDB" id="A0A0G0M0M6"/>
<feature type="transmembrane region" description="Helical" evidence="1">
    <location>
        <begin position="309"/>
        <end position="328"/>
    </location>
</feature>
<evidence type="ECO:0000256" key="1">
    <source>
        <dbReference type="SAM" id="Phobius"/>
    </source>
</evidence>
<feature type="transmembrane region" description="Helical" evidence="1">
    <location>
        <begin position="390"/>
        <end position="408"/>
    </location>
</feature>
<feature type="transmembrane region" description="Helical" evidence="1">
    <location>
        <begin position="215"/>
        <end position="235"/>
    </location>
</feature>
<keyword evidence="1" id="KW-0472">Membrane</keyword>
<keyword evidence="1" id="KW-1133">Transmembrane helix</keyword>
<protein>
    <recommendedName>
        <fullName evidence="4">Glycosyltransferase RgtA/B/C/D-like domain-containing protein</fullName>
    </recommendedName>
</protein>